<keyword evidence="1" id="KW-0812">Transmembrane</keyword>
<feature type="transmembrane region" description="Helical" evidence="1">
    <location>
        <begin position="92"/>
        <end position="110"/>
    </location>
</feature>
<accession>A0A8J2W027</accession>
<dbReference type="EMBL" id="CAKASE010000047">
    <property type="protein sequence ID" value="CAG9561805.1"/>
    <property type="molecule type" value="Genomic_DNA"/>
</dbReference>
<sequence length="137" mass="15233">MGENRSDITNDSIDIMTNYHSNDDIINDTIHLVDSVNCVHDLRWQIDGRLKDCDSKDLKGSTGALSEYGNTKDADCMKFKCRLCKDTSRRTMGVWFPLVAVIGVLLMTLASSDAAPLKTRTGRSAHEQIEKQAVSLL</sequence>
<keyword evidence="1" id="KW-1133">Transmembrane helix</keyword>
<dbReference type="Proteomes" id="UP000789524">
    <property type="component" value="Unassembled WGS sequence"/>
</dbReference>
<proteinExistence type="predicted"/>
<reference evidence="2" key="1">
    <citation type="submission" date="2021-09" db="EMBL/GenBank/DDBJ databases">
        <authorList>
            <person name="Martin H S."/>
        </authorList>
    </citation>
    <scope>NUCLEOTIDE SEQUENCE</scope>
</reference>
<evidence type="ECO:0000313" key="2">
    <source>
        <dbReference type="EMBL" id="CAG9561805.1"/>
    </source>
</evidence>
<dbReference type="AlphaFoldDB" id="A0A8J2W027"/>
<name>A0A8J2W027_9NEOP</name>
<protein>
    <submittedName>
        <fullName evidence="2">(African queen) hypothetical protein</fullName>
    </submittedName>
</protein>
<organism evidence="2 3">
    <name type="scientific">Danaus chrysippus</name>
    <name type="common">African queen</name>
    <dbReference type="NCBI Taxonomy" id="151541"/>
    <lineage>
        <taxon>Eukaryota</taxon>
        <taxon>Metazoa</taxon>
        <taxon>Ecdysozoa</taxon>
        <taxon>Arthropoda</taxon>
        <taxon>Hexapoda</taxon>
        <taxon>Insecta</taxon>
        <taxon>Pterygota</taxon>
        <taxon>Neoptera</taxon>
        <taxon>Endopterygota</taxon>
        <taxon>Lepidoptera</taxon>
        <taxon>Glossata</taxon>
        <taxon>Ditrysia</taxon>
        <taxon>Papilionoidea</taxon>
        <taxon>Nymphalidae</taxon>
        <taxon>Danainae</taxon>
        <taxon>Danaini</taxon>
        <taxon>Danaina</taxon>
        <taxon>Danaus</taxon>
        <taxon>Anosia</taxon>
    </lineage>
</organism>
<evidence type="ECO:0000313" key="3">
    <source>
        <dbReference type="Proteomes" id="UP000789524"/>
    </source>
</evidence>
<keyword evidence="3" id="KW-1185">Reference proteome</keyword>
<evidence type="ECO:0000256" key="1">
    <source>
        <dbReference type="SAM" id="Phobius"/>
    </source>
</evidence>
<keyword evidence="1" id="KW-0472">Membrane</keyword>
<gene>
    <name evidence="2" type="ORF">DCHRY22_LOCUS3252</name>
</gene>
<dbReference type="OrthoDB" id="406838at2759"/>
<comment type="caution">
    <text evidence="2">The sequence shown here is derived from an EMBL/GenBank/DDBJ whole genome shotgun (WGS) entry which is preliminary data.</text>
</comment>